<feature type="binding site" evidence="8">
    <location>
        <begin position="51"/>
        <end position="52"/>
    </location>
    <ligand>
        <name>NAD(+)</name>
        <dbReference type="ChEBI" id="CHEBI:57540"/>
    </ligand>
</feature>
<feature type="binding site" evidence="8">
    <location>
        <begin position="120"/>
        <end position="121"/>
    </location>
    <ligand>
        <name>NAD(+)</name>
        <dbReference type="ChEBI" id="CHEBI:57540"/>
    </ligand>
</feature>
<name>A0A532V9L0_UNCT6</name>
<feature type="binding site" evidence="8">
    <location>
        <position position="131"/>
    </location>
    <ligand>
        <name>NAD(+)</name>
        <dbReference type="ChEBI" id="CHEBI:57540"/>
    </ligand>
</feature>
<dbReference type="InterPro" id="IPR017437">
    <property type="entry name" value="ATP-NAD_kinase_PpnK-typ_C"/>
</dbReference>
<keyword evidence="3 8" id="KW-0418">Kinase</keyword>
<proteinExistence type="inferred from homology"/>
<feature type="binding site" evidence="8">
    <location>
        <position position="56"/>
    </location>
    <ligand>
        <name>NAD(+)</name>
        <dbReference type="ChEBI" id="CHEBI:57540"/>
    </ligand>
</feature>
<dbReference type="Gene3D" id="2.60.200.30">
    <property type="entry name" value="Probable inorganic polyphosphate/atp-NAD kinase, domain 2"/>
    <property type="match status" value="1"/>
</dbReference>
<comment type="function">
    <text evidence="8">Involved in the regulation of the intracellular balance of NAD and NADP, and is a key enzyme in the biosynthesis of NADP. Catalyzes specifically the phosphorylation on 2'-hydroxyl of the adenosine moiety of NAD to yield NADP.</text>
</comment>
<evidence type="ECO:0000256" key="7">
    <source>
        <dbReference type="ARBA" id="ARBA00047925"/>
    </source>
</evidence>
<dbReference type="GO" id="GO:0006741">
    <property type="term" value="P:NADP+ biosynthetic process"/>
    <property type="evidence" value="ECO:0007669"/>
    <property type="project" value="UniProtKB-UniRule"/>
</dbReference>
<dbReference type="GO" id="GO:0003951">
    <property type="term" value="F:NAD+ kinase activity"/>
    <property type="evidence" value="ECO:0007669"/>
    <property type="project" value="UniProtKB-UniRule"/>
</dbReference>
<dbReference type="Gene3D" id="3.40.50.10330">
    <property type="entry name" value="Probable inorganic polyphosphate/atp-NAD kinase, domain 1"/>
    <property type="match status" value="1"/>
</dbReference>
<dbReference type="InterPro" id="IPR016064">
    <property type="entry name" value="NAD/diacylglycerol_kinase_sf"/>
</dbReference>
<keyword evidence="6 8" id="KW-0520">NAD</keyword>
<evidence type="ECO:0000256" key="5">
    <source>
        <dbReference type="ARBA" id="ARBA00022857"/>
    </source>
</evidence>
<dbReference type="GO" id="GO:0005524">
    <property type="term" value="F:ATP binding"/>
    <property type="evidence" value="ECO:0007669"/>
    <property type="project" value="UniProtKB-KW"/>
</dbReference>
<keyword evidence="5 8" id="KW-0521">NADP</keyword>
<dbReference type="Proteomes" id="UP000317778">
    <property type="component" value="Unassembled WGS sequence"/>
</dbReference>
<keyword evidence="1 8" id="KW-0808">Transferase</keyword>
<evidence type="ECO:0000256" key="6">
    <source>
        <dbReference type="ARBA" id="ARBA00023027"/>
    </source>
</evidence>
<dbReference type="PANTHER" id="PTHR20275:SF0">
    <property type="entry name" value="NAD KINASE"/>
    <property type="match status" value="1"/>
</dbReference>
<comment type="caution">
    <text evidence="9">The sequence shown here is derived from an EMBL/GenBank/DDBJ whole genome shotgun (WGS) entry which is preliminary data.</text>
</comment>
<accession>A0A532V9L0</accession>
<evidence type="ECO:0000313" key="9">
    <source>
        <dbReference type="EMBL" id="TKJ43842.1"/>
    </source>
</evidence>
<comment type="subcellular location">
    <subcellularLocation>
        <location evidence="8">Cytoplasm</location>
    </subcellularLocation>
</comment>
<dbReference type="GO" id="GO:0051287">
    <property type="term" value="F:NAD binding"/>
    <property type="evidence" value="ECO:0007669"/>
    <property type="project" value="UniProtKB-ARBA"/>
</dbReference>
<comment type="similarity">
    <text evidence="8">Belongs to the NAD kinase family.</text>
</comment>
<evidence type="ECO:0000256" key="1">
    <source>
        <dbReference type="ARBA" id="ARBA00022679"/>
    </source>
</evidence>
<dbReference type="InterPro" id="IPR017438">
    <property type="entry name" value="ATP-NAD_kinase_N"/>
</dbReference>
<dbReference type="GO" id="GO:0019674">
    <property type="term" value="P:NAD+ metabolic process"/>
    <property type="evidence" value="ECO:0007669"/>
    <property type="project" value="InterPro"/>
</dbReference>
<dbReference type="FunFam" id="2.60.200.30:FF:000009">
    <property type="entry name" value="Poly(P)/ATP NAD kinase"/>
    <property type="match status" value="1"/>
</dbReference>
<comment type="cofactor">
    <cofactor evidence="8">
        <name>a divalent metal cation</name>
        <dbReference type="ChEBI" id="CHEBI:60240"/>
    </cofactor>
</comment>
<reference evidence="9 10" key="1">
    <citation type="submission" date="2017-06" db="EMBL/GenBank/DDBJ databases">
        <title>Novel microbial phyla capable of carbon fixation and sulfur reduction in deep-sea sediments.</title>
        <authorList>
            <person name="Huang J."/>
            <person name="Baker B."/>
            <person name="Wang Y."/>
        </authorList>
    </citation>
    <scope>NUCLEOTIDE SEQUENCE [LARGE SCALE GENOMIC DNA]</scope>
    <source>
        <strain evidence="9">B3_TA06</strain>
    </source>
</reference>
<evidence type="ECO:0000256" key="2">
    <source>
        <dbReference type="ARBA" id="ARBA00022741"/>
    </source>
</evidence>
<comment type="caution">
    <text evidence="8">Lacks conserved residue(s) required for the propagation of feature annotation.</text>
</comment>
<dbReference type="GO" id="GO:0005737">
    <property type="term" value="C:cytoplasm"/>
    <property type="evidence" value="ECO:0007669"/>
    <property type="project" value="UniProtKB-SubCell"/>
</dbReference>
<keyword evidence="2 8" id="KW-0547">Nucleotide-binding</keyword>
<dbReference type="SUPFAM" id="SSF111331">
    <property type="entry name" value="NAD kinase/diacylglycerol kinase-like"/>
    <property type="match status" value="1"/>
</dbReference>
<keyword evidence="8" id="KW-0963">Cytoplasm</keyword>
<evidence type="ECO:0000256" key="4">
    <source>
        <dbReference type="ARBA" id="ARBA00022840"/>
    </source>
</evidence>
<protein>
    <recommendedName>
        <fullName evidence="8">NAD kinase</fullName>
        <ecNumber evidence="8">2.7.1.23</ecNumber>
    </recommendedName>
    <alternativeName>
        <fullName evidence="8">ATP-dependent NAD kinase</fullName>
    </alternativeName>
</protein>
<dbReference type="InterPro" id="IPR002504">
    <property type="entry name" value="NADK"/>
</dbReference>
<evidence type="ECO:0000313" key="10">
    <source>
        <dbReference type="Proteomes" id="UP000317778"/>
    </source>
</evidence>
<dbReference type="EC" id="2.7.1.23" evidence="8"/>
<sequence length="266" mass="29612">MKIAVVYNKKKPNATEIIKRIEGWAKEKGHKLLISAPLDESVDFLLALGGDGTMLRAVREAEELQVPIMGINLGGLGFLTAFPSSELETALEDLGQKRVRIEERMLIRVRWRKEEFFALNDATFNMSSDARVIELSTYVNGEFLTRFTGDGLIVSTPTGSTAYSLAAGGPILDPRLEAMILTPICPHALSARPMLVPPNYTVTVEVGSKNPPVILTIDGQERRQLETGENVAFCRAERHARIVMPQDVSFFQILRRKMRWGGMRDA</sequence>
<comment type="catalytic activity">
    <reaction evidence="7 8">
        <text>NAD(+) + ATP = ADP + NADP(+) + H(+)</text>
        <dbReference type="Rhea" id="RHEA:18629"/>
        <dbReference type="ChEBI" id="CHEBI:15378"/>
        <dbReference type="ChEBI" id="CHEBI:30616"/>
        <dbReference type="ChEBI" id="CHEBI:57540"/>
        <dbReference type="ChEBI" id="CHEBI:58349"/>
        <dbReference type="ChEBI" id="CHEBI:456216"/>
        <dbReference type="EC" id="2.7.1.23"/>
    </reaction>
</comment>
<dbReference type="Pfam" id="PF01513">
    <property type="entry name" value="NAD_kinase"/>
    <property type="match status" value="1"/>
</dbReference>
<gene>
    <name evidence="8" type="primary">nadK</name>
    <name evidence="9" type="ORF">CEE36_01615</name>
</gene>
<dbReference type="AlphaFoldDB" id="A0A532V9L0"/>
<organism evidence="9 10">
    <name type="scientific">candidate division TA06 bacterium B3_TA06</name>
    <dbReference type="NCBI Taxonomy" id="2012487"/>
    <lineage>
        <taxon>Bacteria</taxon>
        <taxon>Bacteria division TA06</taxon>
    </lineage>
</organism>
<evidence type="ECO:0000256" key="8">
    <source>
        <dbReference type="HAMAP-Rule" id="MF_00361"/>
    </source>
</evidence>
<feature type="active site" description="Proton acceptor" evidence="8">
    <location>
        <position position="51"/>
    </location>
</feature>
<keyword evidence="4 8" id="KW-0067">ATP-binding</keyword>
<dbReference type="HAMAP" id="MF_00361">
    <property type="entry name" value="NAD_kinase"/>
    <property type="match status" value="1"/>
</dbReference>
<dbReference type="Pfam" id="PF20143">
    <property type="entry name" value="NAD_kinase_C"/>
    <property type="match status" value="1"/>
</dbReference>
<feature type="binding site" evidence="8">
    <location>
        <position position="220"/>
    </location>
    <ligand>
        <name>NAD(+)</name>
        <dbReference type="ChEBI" id="CHEBI:57540"/>
    </ligand>
</feature>
<evidence type="ECO:0000256" key="3">
    <source>
        <dbReference type="ARBA" id="ARBA00022777"/>
    </source>
</evidence>
<dbReference type="GO" id="GO:0046872">
    <property type="term" value="F:metal ion binding"/>
    <property type="evidence" value="ECO:0007669"/>
    <property type="project" value="UniProtKB-UniRule"/>
</dbReference>
<dbReference type="PANTHER" id="PTHR20275">
    <property type="entry name" value="NAD KINASE"/>
    <property type="match status" value="1"/>
</dbReference>
<dbReference type="EMBL" id="NJBO01000002">
    <property type="protein sequence ID" value="TKJ43842.1"/>
    <property type="molecule type" value="Genomic_DNA"/>
</dbReference>
<feature type="binding site" evidence="8">
    <location>
        <position position="150"/>
    </location>
    <ligand>
        <name>NAD(+)</name>
        <dbReference type="ChEBI" id="CHEBI:57540"/>
    </ligand>
</feature>